<dbReference type="InterPro" id="IPR025110">
    <property type="entry name" value="AMP-bd_C"/>
</dbReference>
<comment type="similarity">
    <text evidence="1">Belongs to the ATP-dependent AMP-binding enzyme family.</text>
</comment>
<dbReference type="InterPro" id="IPR000873">
    <property type="entry name" value="AMP-dep_synth/lig_dom"/>
</dbReference>
<dbReference type="Proteomes" id="UP000348942">
    <property type="component" value="Chromosome 1"/>
</dbReference>
<evidence type="ECO:0000256" key="4">
    <source>
        <dbReference type="ARBA" id="ARBA00022741"/>
    </source>
</evidence>
<dbReference type="PANTHER" id="PTHR43201:SF5">
    <property type="entry name" value="MEDIUM-CHAIN ACYL-COA LIGASE ACSF2, MITOCHONDRIAL"/>
    <property type="match status" value="1"/>
</dbReference>
<keyword evidence="5" id="KW-0067">ATP-binding</keyword>
<feature type="domain" description="AMP-dependent synthetase/ligase" evidence="6">
    <location>
        <begin position="8"/>
        <end position="331"/>
    </location>
</feature>
<dbReference type="InterPro" id="IPR020845">
    <property type="entry name" value="AMP-binding_CS"/>
</dbReference>
<name>A0A5Q0TIM2_9VIBR</name>
<reference evidence="8 9" key="1">
    <citation type="submission" date="2019-10" db="EMBL/GenBank/DDBJ databases">
        <title>Vibrio sp. nov., isolated from Coralline algae surface.</title>
        <authorList>
            <person name="Geng Y."/>
            <person name="Zhang X."/>
        </authorList>
    </citation>
    <scope>NUCLEOTIDE SEQUENCE [LARGE SCALE GENOMIC DNA]</scope>
    <source>
        <strain evidence="8 9">SM1977</strain>
    </source>
</reference>
<protein>
    <submittedName>
        <fullName evidence="8">O-succinylbenzoate--CoA ligase</fullName>
        <ecNumber evidence="8">6.2.1.26</ecNumber>
    </submittedName>
</protein>
<dbReference type="SUPFAM" id="SSF56801">
    <property type="entry name" value="Acetyl-CoA synthetase-like"/>
    <property type="match status" value="1"/>
</dbReference>
<dbReference type="GO" id="GO:0031956">
    <property type="term" value="F:medium-chain fatty acid-CoA ligase activity"/>
    <property type="evidence" value="ECO:0007669"/>
    <property type="project" value="TreeGrafter"/>
</dbReference>
<dbReference type="EC" id="6.2.1.26" evidence="8"/>
<evidence type="ECO:0000256" key="5">
    <source>
        <dbReference type="ARBA" id="ARBA00022840"/>
    </source>
</evidence>
<dbReference type="Pfam" id="PF13193">
    <property type="entry name" value="AMP-binding_C"/>
    <property type="match status" value="1"/>
</dbReference>
<dbReference type="GO" id="GO:0009234">
    <property type="term" value="P:menaquinone biosynthetic process"/>
    <property type="evidence" value="ECO:0007669"/>
    <property type="project" value="UniProtKB-KW"/>
</dbReference>
<dbReference type="PANTHER" id="PTHR43201">
    <property type="entry name" value="ACYL-COA SYNTHETASE"/>
    <property type="match status" value="1"/>
</dbReference>
<keyword evidence="4" id="KW-0547">Nucleotide-binding</keyword>
<keyword evidence="3 8" id="KW-0436">Ligase</keyword>
<dbReference type="NCBIfam" id="NF006539">
    <property type="entry name" value="PRK09029.1"/>
    <property type="match status" value="1"/>
</dbReference>
<sequence>MLKAPAAKAVALKTADCSYSWQQLDQKIDAVAQNLVTQGLAANNIVAAVGKNHPDMVILYLACVRLGALCALIPPQSPALLQQKLDIIQAQFLWLGEGCSALDSSLFTAHPTHNAQIVALQIDGVNNSGASTVTSRSNPQLNQYQPTNPASIVFTSGSTGTPKAVVHLAKQHLASAQGLIAEFEFNAQDSWLLSLPMYHVSGLSIIWRWLSQGAQLVIGSGELICDLQGVTHASLVPTQLQRVLDAAVSAPLKLKRVLLGGAHIPVSLTNQAAEQGIECWAGYGMTETASNVIAKKCDGSPTAGHVLAHRKIKLQQGRIYVAGEVLAAGYLSQGKLTPLVTQQQPWFDTKDLGIEHELKEDKGDLCEIEIVGRADNLFTSGGENIHCEEIEAALIQHPQISQAIVIPVADAQYGHRPIAFLQTTSLQTEPEYKAFLLSYLDKFKCPDGYFLIPRSLLSTGIKISRAELKRYYLNSIKVMKDQN</sequence>
<evidence type="ECO:0000256" key="3">
    <source>
        <dbReference type="ARBA" id="ARBA00022598"/>
    </source>
</evidence>
<dbReference type="InterPro" id="IPR010192">
    <property type="entry name" value="MenE"/>
</dbReference>
<dbReference type="Gene3D" id="3.30.300.30">
    <property type="match status" value="1"/>
</dbReference>
<dbReference type="CDD" id="cd17630">
    <property type="entry name" value="OSB_MenE-like"/>
    <property type="match status" value="1"/>
</dbReference>
<gene>
    <name evidence="8" type="primary">menE</name>
    <name evidence="8" type="ORF">GFB47_07345</name>
</gene>
<dbReference type="PROSITE" id="PS00455">
    <property type="entry name" value="AMP_BINDING"/>
    <property type="match status" value="1"/>
</dbReference>
<dbReference type="GO" id="GO:0005524">
    <property type="term" value="F:ATP binding"/>
    <property type="evidence" value="ECO:0007669"/>
    <property type="project" value="UniProtKB-KW"/>
</dbReference>
<proteinExistence type="inferred from homology"/>
<dbReference type="EMBL" id="CP045699">
    <property type="protein sequence ID" value="QGA66046.1"/>
    <property type="molecule type" value="Genomic_DNA"/>
</dbReference>
<dbReference type="GO" id="GO:0008756">
    <property type="term" value="F:o-succinylbenzoate-CoA ligase activity"/>
    <property type="evidence" value="ECO:0007669"/>
    <property type="project" value="UniProtKB-EC"/>
</dbReference>
<dbReference type="AlphaFoldDB" id="A0A5Q0TIM2"/>
<evidence type="ECO:0000259" key="6">
    <source>
        <dbReference type="Pfam" id="PF00501"/>
    </source>
</evidence>
<evidence type="ECO:0000313" key="8">
    <source>
        <dbReference type="EMBL" id="QGA66046.1"/>
    </source>
</evidence>
<dbReference type="Gene3D" id="3.40.50.12780">
    <property type="entry name" value="N-terminal domain of ligase-like"/>
    <property type="match status" value="1"/>
</dbReference>
<dbReference type="NCBIfam" id="TIGR01923">
    <property type="entry name" value="menE"/>
    <property type="match status" value="1"/>
</dbReference>
<dbReference type="InterPro" id="IPR045851">
    <property type="entry name" value="AMP-bd_C_sf"/>
</dbReference>
<keyword evidence="2" id="KW-0474">Menaquinone biosynthesis</keyword>
<accession>A0A5Q0TIM2</accession>
<keyword evidence="9" id="KW-1185">Reference proteome</keyword>
<dbReference type="GO" id="GO:0006631">
    <property type="term" value="P:fatty acid metabolic process"/>
    <property type="evidence" value="ECO:0007669"/>
    <property type="project" value="TreeGrafter"/>
</dbReference>
<evidence type="ECO:0000256" key="2">
    <source>
        <dbReference type="ARBA" id="ARBA00022428"/>
    </source>
</evidence>
<evidence type="ECO:0000313" key="9">
    <source>
        <dbReference type="Proteomes" id="UP000348942"/>
    </source>
</evidence>
<dbReference type="Pfam" id="PF00501">
    <property type="entry name" value="AMP-binding"/>
    <property type="match status" value="1"/>
</dbReference>
<organism evidence="8 9">
    <name type="scientific">Vibrio algicola</name>
    <dbReference type="NCBI Taxonomy" id="2662262"/>
    <lineage>
        <taxon>Bacteria</taxon>
        <taxon>Pseudomonadati</taxon>
        <taxon>Pseudomonadota</taxon>
        <taxon>Gammaproteobacteria</taxon>
        <taxon>Vibrionales</taxon>
        <taxon>Vibrionaceae</taxon>
        <taxon>Vibrio</taxon>
    </lineage>
</organism>
<feature type="domain" description="AMP-binding enzyme C-terminal" evidence="7">
    <location>
        <begin position="389"/>
        <end position="453"/>
    </location>
</feature>
<dbReference type="InterPro" id="IPR042099">
    <property type="entry name" value="ANL_N_sf"/>
</dbReference>
<evidence type="ECO:0000256" key="1">
    <source>
        <dbReference type="ARBA" id="ARBA00006432"/>
    </source>
</evidence>
<evidence type="ECO:0000259" key="7">
    <source>
        <dbReference type="Pfam" id="PF13193"/>
    </source>
</evidence>